<evidence type="ECO:0000313" key="2">
    <source>
        <dbReference type="Proteomes" id="UP001055811"/>
    </source>
</evidence>
<gene>
    <name evidence="1" type="ORF">L2E82_21174</name>
</gene>
<dbReference type="Proteomes" id="UP001055811">
    <property type="component" value="Linkage Group LG04"/>
</dbReference>
<evidence type="ECO:0000313" key="1">
    <source>
        <dbReference type="EMBL" id="KAI3750533.1"/>
    </source>
</evidence>
<organism evidence="1 2">
    <name type="scientific">Cichorium intybus</name>
    <name type="common">Chicory</name>
    <dbReference type="NCBI Taxonomy" id="13427"/>
    <lineage>
        <taxon>Eukaryota</taxon>
        <taxon>Viridiplantae</taxon>
        <taxon>Streptophyta</taxon>
        <taxon>Embryophyta</taxon>
        <taxon>Tracheophyta</taxon>
        <taxon>Spermatophyta</taxon>
        <taxon>Magnoliopsida</taxon>
        <taxon>eudicotyledons</taxon>
        <taxon>Gunneridae</taxon>
        <taxon>Pentapetalae</taxon>
        <taxon>asterids</taxon>
        <taxon>campanulids</taxon>
        <taxon>Asterales</taxon>
        <taxon>Asteraceae</taxon>
        <taxon>Cichorioideae</taxon>
        <taxon>Cichorieae</taxon>
        <taxon>Cichoriinae</taxon>
        <taxon>Cichorium</taxon>
    </lineage>
</organism>
<accession>A0ACB9DV17</accession>
<reference evidence="2" key="1">
    <citation type="journal article" date="2022" name="Mol. Ecol. Resour.">
        <title>The genomes of chicory, endive, great burdock and yacon provide insights into Asteraceae palaeo-polyploidization history and plant inulin production.</title>
        <authorList>
            <person name="Fan W."/>
            <person name="Wang S."/>
            <person name="Wang H."/>
            <person name="Wang A."/>
            <person name="Jiang F."/>
            <person name="Liu H."/>
            <person name="Zhao H."/>
            <person name="Xu D."/>
            <person name="Zhang Y."/>
        </authorList>
    </citation>
    <scope>NUCLEOTIDE SEQUENCE [LARGE SCALE GENOMIC DNA]</scope>
    <source>
        <strain evidence="2">cv. Punajuju</strain>
    </source>
</reference>
<protein>
    <submittedName>
        <fullName evidence="1">Uncharacterized protein</fullName>
    </submittedName>
</protein>
<proteinExistence type="predicted"/>
<reference evidence="1 2" key="2">
    <citation type="journal article" date="2022" name="Mol. Ecol. Resour.">
        <title>The genomes of chicory, endive, great burdock and yacon provide insights into Asteraceae paleo-polyploidization history and plant inulin production.</title>
        <authorList>
            <person name="Fan W."/>
            <person name="Wang S."/>
            <person name="Wang H."/>
            <person name="Wang A."/>
            <person name="Jiang F."/>
            <person name="Liu H."/>
            <person name="Zhao H."/>
            <person name="Xu D."/>
            <person name="Zhang Y."/>
        </authorList>
    </citation>
    <scope>NUCLEOTIDE SEQUENCE [LARGE SCALE GENOMIC DNA]</scope>
    <source>
        <strain evidence="2">cv. Punajuju</strain>
        <tissue evidence="1">Leaves</tissue>
    </source>
</reference>
<name>A0ACB9DV17_CICIN</name>
<dbReference type="EMBL" id="CM042012">
    <property type="protein sequence ID" value="KAI3750533.1"/>
    <property type="molecule type" value="Genomic_DNA"/>
</dbReference>
<comment type="caution">
    <text evidence="1">The sequence shown here is derived from an EMBL/GenBank/DDBJ whole genome shotgun (WGS) entry which is preliminary data.</text>
</comment>
<keyword evidence="2" id="KW-1185">Reference proteome</keyword>
<sequence>MATEPKNIPRKLNLDAPLLSTRRPNALTSHANTRGTSWDSRNRVPFSWELSAGMPKDIETQVPDDFPVPPPRPPPGRKLVENEYDGDDDFSDAIDTFSLSAAIDMVESAEMAKQSSNMLAGVSLEPGGDESPSFIIQRFLSDAKALAISSGLPIPKNISNQQEKCKPQIIHTSPKGCGLGLDALFPWRTKHKPPCGIKSPVRVTAASVKSQWGFKPKPK</sequence>